<comment type="subcellular location">
    <subcellularLocation>
        <location evidence="1">Secreted</location>
        <location evidence="1">Extracellular space</location>
        <location evidence="1">Extracellular matrix</location>
    </subcellularLocation>
</comment>
<dbReference type="Pfam" id="PF00092">
    <property type="entry name" value="VWA"/>
    <property type="match status" value="1"/>
</dbReference>
<dbReference type="PROSITE" id="PS50234">
    <property type="entry name" value="VWFA"/>
    <property type="match status" value="1"/>
</dbReference>
<dbReference type="SMART" id="SM00408">
    <property type="entry name" value="IGc2"/>
    <property type="match status" value="2"/>
</dbReference>
<reference evidence="8" key="1">
    <citation type="submission" date="2023-01" db="EMBL/GenBank/DDBJ databases">
        <title>Genome assembly of the deep-sea coral Lophelia pertusa.</title>
        <authorList>
            <person name="Herrera S."/>
            <person name="Cordes E."/>
        </authorList>
    </citation>
    <scope>NUCLEOTIDE SEQUENCE</scope>
    <source>
        <strain evidence="8">USNM1676648</strain>
        <tissue evidence="8">Polyp</tissue>
    </source>
</reference>
<dbReference type="PROSITE" id="PS50853">
    <property type="entry name" value="FN3"/>
    <property type="match status" value="1"/>
</dbReference>
<dbReference type="SMART" id="SM00409">
    <property type="entry name" value="IG"/>
    <property type="match status" value="2"/>
</dbReference>
<dbReference type="InterPro" id="IPR003961">
    <property type="entry name" value="FN3_dom"/>
</dbReference>
<dbReference type="InterPro" id="IPR036116">
    <property type="entry name" value="FN3_sf"/>
</dbReference>
<dbReference type="Pfam" id="PF07679">
    <property type="entry name" value="I-set"/>
    <property type="match status" value="1"/>
</dbReference>
<evidence type="ECO:0000256" key="2">
    <source>
        <dbReference type="ARBA" id="ARBA00022530"/>
    </source>
</evidence>
<evidence type="ECO:0000256" key="4">
    <source>
        <dbReference type="SAM" id="SignalP"/>
    </source>
</evidence>
<evidence type="ECO:0000256" key="3">
    <source>
        <dbReference type="ARBA" id="ARBA00022737"/>
    </source>
</evidence>
<evidence type="ECO:0000259" key="7">
    <source>
        <dbReference type="PROSITE" id="PS50853"/>
    </source>
</evidence>
<dbReference type="PANTHER" id="PTHR24020">
    <property type="entry name" value="COLLAGEN ALPHA"/>
    <property type="match status" value="1"/>
</dbReference>
<protein>
    <submittedName>
        <fullName evidence="8">Uncharacterized protein</fullName>
    </submittedName>
</protein>
<dbReference type="SUPFAM" id="SSF49265">
    <property type="entry name" value="Fibronectin type III"/>
    <property type="match status" value="1"/>
</dbReference>
<evidence type="ECO:0000259" key="6">
    <source>
        <dbReference type="PROSITE" id="PS50835"/>
    </source>
</evidence>
<keyword evidence="2" id="KW-0272">Extracellular matrix</keyword>
<dbReference type="InterPro" id="IPR007110">
    <property type="entry name" value="Ig-like_dom"/>
</dbReference>
<dbReference type="CDD" id="cd00063">
    <property type="entry name" value="FN3"/>
    <property type="match status" value="1"/>
</dbReference>
<dbReference type="SUPFAM" id="SSF48726">
    <property type="entry name" value="Immunoglobulin"/>
    <property type="match status" value="2"/>
</dbReference>
<dbReference type="EMBL" id="MU825882">
    <property type="protein sequence ID" value="KAJ7385109.1"/>
    <property type="molecule type" value="Genomic_DNA"/>
</dbReference>
<dbReference type="PROSITE" id="PS50835">
    <property type="entry name" value="IG_LIKE"/>
    <property type="match status" value="2"/>
</dbReference>
<dbReference type="Pfam" id="PF00041">
    <property type="entry name" value="fn3"/>
    <property type="match status" value="1"/>
</dbReference>
<feature type="domain" description="Ig-like" evidence="6">
    <location>
        <begin position="296"/>
        <end position="394"/>
    </location>
</feature>
<evidence type="ECO:0000313" key="8">
    <source>
        <dbReference type="EMBL" id="KAJ7385109.1"/>
    </source>
</evidence>
<dbReference type="PANTHER" id="PTHR24020:SF84">
    <property type="entry name" value="VWFA DOMAIN-CONTAINING PROTEIN"/>
    <property type="match status" value="1"/>
</dbReference>
<dbReference type="PRINTS" id="PR00453">
    <property type="entry name" value="VWFADOMAIN"/>
</dbReference>
<organism evidence="8 9">
    <name type="scientific">Desmophyllum pertusum</name>
    <dbReference type="NCBI Taxonomy" id="174260"/>
    <lineage>
        <taxon>Eukaryota</taxon>
        <taxon>Metazoa</taxon>
        <taxon>Cnidaria</taxon>
        <taxon>Anthozoa</taxon>
        <taxon>Hexacorallia</taxon>
        <taxon>Scleractinia</taxon>
        <taxon>Caryophylliina</taxon>
        <taxon>Caryophylliidae</taxon>
        <taxon>Desmophyllum</taxon>
    </lineage>
</organism>
<keyword evidence="4" id="KW-0732">Signal</keyword>
<keyword evidence="9" id="KW-1185">Reference proteome</keyword>
<dbReference type="InterPro" id="IPR050525">
    <property type="entry name" value="ECM_Assembly_Org"/>
</dbReference>
<evidence type="ECO:0000313" key="9">
    <source>
        <dbReference type="Proteomes" id="UP001163046"/>
    </source>
</evidence>
<dbReference type="CDD" id="cd00096">
    <property type="entry name" value="Ig"/>
    <property type="match status" value="1"/>
</dbReference>
<proteinExistence type="predicted"/>
<dbReference type="Gene3D" id="3.40.50.410">
    <property type="entry name" value="von Willebrand factor, type A domain"/>
    <property type="match status" value="1"/>
</dbReference>
<dbReference type="SMART" id="SM00060">
    <property type="entry name" value="FN3"/>
    <property type="match status" value="1"/>
</dbReference>
<dbReference type="CDD" id="cd01450">
    <property type="entry name" value="vWFA_subfamily_ECM"/>
    <property type="match status" value="1"/>
</dbReference>
<feature type="domain" description="Fibronectin type-III" evidence="7">
    <location>
        <begin position="411"/>
        <end position="507"/>
    </location>
</feature>
<evidence type="ECO:0000259" key="5">
    <source>
        <dbReference type="PROSITE" id="PS50234"/>
    </source>
</evidence>
<feature type="domain" description="Ig-like" evidence="6">
    <location>
        <begin position="223"/>
        <end position="291"/>
    </location>
</feature>
<dbReference type="AlphaFoldDB" id="A0A9X0D519"/>
<dbReference type="SMART" id="SM00327">
    <property type="entry name" value="VWA"/>
    <property type="match status" value="1"/>
</dbReference>
<dbReference type="OrthoDB" id="10256829at2759"/>
<keyword evidence="3" id="KW-0677">Repeat</keyword>
<dbReference type="SUPFAM" id="SSF53300">
    <property type="entry name" value="vWA-like"/>
    <property type="match status" value="1"/>
</dbReference>
<sequence length="576" mass="64900">MSWFKILVTLFWCFLIQGVASTDVRQDSEGADIAFIIDSSGSILAEEYVQLKTFVKAVMMELVKNSTKLNAAVVLYSTGASVKLNFSQKFNLQRFISTIDKLPHELGISRTDKALIVTSEYIFTNHTVYHRHNVPKIAILITDGQTTGIDLVPDVVNVSIASAPLKKKGVRTFAVGIGGWIDKQELLEITERKSDLFVLNGFSQLSDAVDALATKIRMAFGWPLPAVKWLMNGKELRNGDLNQTVSLEEAKDGEQFNLSLHFSEVNTMHAGTFTCEAQNKYHTKERNIQVSITCPPMFNTLTTLPPRAQPSGNATLRCEVYGLDYRQLNLYHWQWKFQEIEIKKNTKYQIFFKHQPPKFCQQSNGLTILQITNVSKDDLGQYTCALQLSNTTLTEKDIPFYEIVSSKVPLPPTFVNSKAIKCGRGIKVEWIPQPTTEPAISPITGYELNLKSPTNDLKQIINISGAVLSHEFVGLKTNAVYEVNLRAKNSEGFGLWAKEQLTTTAGTIAATTIPLWYCNYCCFYRLNQNKFCKCNNTHYYTPSANTRPYYTRLSPPDRALRKTLLKAYILGNNYVV</sequence>
<dbReference type="Proteomes" id="UP001163046">
    <property type="component" value="Unassembled WGS sequence"/>
</dbReference>
<dbReference type="Gene3D" id="2.60.40.10">
    <property type="entry name" value="Immunoglobulins"/>
    <property type="match status" value="3"/>
</dbReference>
<dbReference type="InterPro" id="IPR002035">
    <property type="entry name" value="VWF_A"/>
</dbReference>
<dbReference type="InterPro" id="IPR003598">
    <property type="entry name" value="Ig_sub2"/>
</dbReference>
<dbReference type="InterPro" id="IPR013098">
    <property type="entry name" value="Ig_I-set"/>
</dbReference>
<dbReference type="InterPro" id="IPR036179">
    <property type="entry name" value="Ig-like_dom_sf"/>
</dbReference>
<evidence type="ECO:0000256" key="1">
    <source>
        <dbReference type="ARBA" id="ARBA00004498"/>
    </source>
</evidence>
<feature type="domain" description="VWFA" evidence="5">
    <location>
        <begin position="32"/>
        <end position="212"/>
    </location>
</feature>
<keyword evidence="2" id="KW-0964">Secreted</keyword>
<accession>A0A9X0D519</accession>
<gene>
    <name evidence="8" type="ORF">OS493_017477</name>
</gene>
<comment type="caution">
    <text evidence="8">The sequence shown here is derived from an EMBL/GenBank/DDBJ whole genome shotgun (WGS) entry which is preliminary data.</text>
</comment>
<dbReference type="InterPro" id="IPR003599">
    <property type="entry name" value="Ig_sub"/>
</dbReference>
<dbReference type="InterPro" id="IPR036465">
    <property type="entry name" value="vWFA_dom_sf"/>
</dbReference>
<feature type="signal peptide" evidence="4">
    <location>
        <begin position="1"/>
        <end position="21"/>
    </location>
</feature>
<feature type="chain" id="PRO_5040739340" evidence="4">
    <location>
        <begin position="22"/>
        <end position="576"/>
    </location>
</feature>
<name>A0A9X0D519_9CNID</name>
<dbReference type="InterPro" id="IPR013783">
    <property type="entry name" value="Ig-like_fold"/>
</dbReference>